<name>A0A1I1JSF9_9CLOT</name>
<evidence type="ECO:0000256" key="9">
    <source>
        <dbReference type="SAM" id="Phobius"/>
    </source>
</evidence>
<reference evidence="10 11" key="1">
    <citation type="submission" date="2016-10" db="EMBL/GenBank/DDBJ databases">
        <authorList>
            <person name="de Groot N.N."/>
        </authorList>
    </citation>
    <scope>NUCLEOTIDE SEQUENCE [LARGE SCALE GENOMIC DNA]</scope>
    <source>
        <strain evidence="10 11">DSM 12992</strain>
    </source>
</reference>
<feature type="transmembrane region" description="Helical" evidence="9">
    <location>
        <begin position="12"/>
        <end position="30"/>
    </location>
</feature>
<dbReference type="GO" id="GO:0005886">
    <property type="term" value="C:plasma membrane"/>
    <property type="evidence" value="ECO:0007669"/>
    <property type="project" value="UniProtKB-SubCell"/>
</dbReference>
<comment type="subcellular location">
    <subcellularLocation>
        <location evidence="1">Cell membrane</location>
        <topology evidence="1">Multi-pass membrane protein</topology>
    </subcellularLocation>
</comment>
<dbReference type="Proteomes" id="UP000199263">
    <property type="component" value="Unassembled WGS sequence"/>
</dbReference>
<evidence type="ECO:0000313" key="10">
    <source>
        <dbReference type="EMBL" id="SFC51504.1"/>
    </source>
</evidence>
<dbReference type="STRING" id="119641.SAMN05421842_104152"/>
<keyword evidence="2" id="KW-1003">Cell membrane</keyword>
<evidence type="ECO:0000256" key="7">
    <source>
        <dbReference type="ARBA" id="ARBA00023136"/>
    </source>
</evidence>
<feature type="transmembrane region" description="Helical" evidence="9">
    <location>
        <begin position="268"/>
        <end position="286"/>
    </location>
</feature>
<evidence type="ECO:0000256" key="8">
    <source>
        <dbReference type="SAM" id="MobiDB-lite"/>
    </source>
</evidence>
<feature type="transmembrane region" description="Helical" evidence="9">
    <location>
        <begin position="422"/>
        <end position="441"/>
    </location>
</feature>
<feature type="transmembrane region" description="Helical" evidence="9">
    <location>
        <begin position="492"/>
        <end position="514"/>
    </location>
</feature>
<dbReference type="InterPro" id="IPR050297">
    <property type="entry name" value="LipidA_mod_glycosyltrf_83"/>
</dbReference>
<organism evidence="10 11">
    <name type="scientific">Clostridium uliginosum</name>
    <dbReference type="NCBI Taxonomy" id="119641"/>
    <lineage>
        <taxon>Bacteria</taxon>
        <taxon>Bacillati</taxon>
        <taxon>Bacillota</taxon>
        <taxon>Clostridia</taxon>
        <taxon>Eubacteriales</taxon>
        <taxon>Clostridiaceae</taxon>
        <taxon>Clostridium</taxon>
    </lineage>
</organism>
<keyword evidence="4 10" id="KW-0808">Transferase</keyword>
<evidence type="ECO:0000256" key="6">
    <source>
        <dbReference type="ARBA" id="ARBA00022989"/>
    </source>
</evidence>
<feature type="compositionally biased region" description="Low complexity" evidence="8">
    <location>
        <begin position="41"/>
        <end position="63"/>
    </location>
</feature>
<evidence type="ECO:0000256" key="2">
    <source>
        <dbReference type="ARBA" id="ARBA00022475"/>
    </source>
</evidence>
<dbReference type="PANTHER" id="PTHR33908">
    <property type="entry name" value="MANNOSYLTRANSFERASE YKCB-RELATED"/>
    <property type="match status" value="1"/>
</dbReference>
<feature type="transmembrane region" description="Helical" evidence="9">
    <location>
        <begin position="129"/>
        <end position="151"/>
    </location>
</feature>
<evidence type="ECO:0000313" key="11">
    <source>
        <dbReference type="Proteomes" id="UP000199263"/>
    </source>
</evidence>
<sequence>MQKIDFKKHILKISLIFILMICAFLCIYTVSNYKSNNTNTQNNKFRGEGNSSNNDANNMQNNQKPPENIPSSDGNAQSNQNMQAHQNGGVTPQDGNRQQGQNGGMASQNGNKQSGQNGNMQRGNTNTKYVPALTAYSAIFLILCIGIYYLFRRKNIKINFADEKILIFTLLVAGFLLRIAASTLMDGHNDVNLFKNWASIAANSLSQFYSNARSADYPPLYIYVLALIGKIASTSAFSSYFTLLLKIPSIIADIVTSYFIYKLGRKHFNSVISILMAAFYIFNPAIFIDSTFWGQVDSIFTLFIVSAIFLLSEKKISFASSVFAVAVLMKPQGIIFLPILFFELVRERNLKAFIKAVVSGVITALIIILPFSLNQKSPLWIFKLYANTISEYPYASVNGFNFYSLIGANYKNNTDTLFVFNYHTWGMIFIVATTLFSWFIYIKGKNKAFTFAIALLQIAGVFTFSAGMHERYLFPAVALSILAFIYLKDRRFFILSIGFSITSYINISAVLFSLNSSNFNTLLMITSLLNVLLVGYLVKVLFDNAFKKIQTL</sequence>
<feature type="transmembrane region" description="Helical" evidence="9">
    <location>
        <begin position="472"/>
        <end position="487"/>
    </location>
</feature>
<dbReference type="AlphaFoldDB" id="A0A1I1JSF9"/>
<feature type="transmembrane region" description="Helical" evidence="9">
    <location>
        <begin position="220"/>
        <end position="247"/>
    </location>
</feature>
<feature type="transmembrane region" description="Helical" evidence="9">
    <location>
        <begin position="448"/>
        <end position="466"/>
    </location>
</feature>
<keyword evidence="6 9" id="KW-1133">Transmembrane helix</keyword>
<accession>A0A1I1JSF9</accession>
<keyword evidence="3 10" id="KW-0328">Glycosyltransferase</keyword>
<evidence type="ECO:0000256" key="5">
    <source>
        <dbReference type="ARBA" id="ARBA00022692"/>
    </source>
</evidence>
<gene>
    <name evidence="10" type="ORF">SAMN05421842_104152</name>
</gene>
<proteinExistence type="predicted"/>
<evidence type="ECO:0000256" key="4">
    <source>
        <dbReference type="ARBA" id="ARBA00022679"/>
    </source>
</evidence>
<dbReference type="RefSeq" id="WP_090089229.1">
    <property type="nucleotide sequence ID" value="NZ_FOMG01000004.1"/>
</dbReference>
<dbReference type="GO" id="GO:0016763">
    <property type="term" value="F:pentosyltransferase activity"/>
    <property type="evidence" value="ECO:0007669"/>
    <property type="project" value="TreeGrafter"/>
</dbReference>
<keyword evidence="5 9" id="KW-0812">Transmembrane</keyword>
<feature type="transmembrane region" description="Helical" evidence="9">
    <location>
        <begin position="163"/>
        <end position="181"/>
    </location>
</feature>
<feature type="region of interest" description="Disordered" evidence="8">
    <location>
        <begin position="41"/>
        <end position="123"/>
    </location>
</feature>
<evidence type="ECO:0000256" key="3">
    <source>
        <dbReference type="ARBA" id="ARBA00022676"/>
    </source>
</evidence>
<feature type="compositionally biased region" description="Low complexity" evidence="8">
    <location>
        <begin position="108"/>
        <end position="121"/>
    </location>
</feature>
<feature type="transmembrane region" description="Helical" evidence="9">
    <location>
        <begin position="318"/>
        <end position="341"/>
    </location>
</feature>
<keyword evidence="11" id="KW-1185">Reference proteome</keyword>
<feature type="compositionally biased region" description="Polar residues" evidence="8">
    <location>
        <begin position="69"/>
        <end position="90"/>
    </location>
</feature>
<dbReference type="GO" id="GO:0009103">
    <property type="term" value="P:lipopolysaccharide biosynthetic process"/>
    <property type="evidence" value="ECO:0007669"/>
    <property type="project" value="UniProtKB-ARBA"/>
</dbReference>
<evidence type="ECO:0000256" key="1">
    <source>
        <dbReference type="ARBA" id="ARBA00004651"/>
    </source>
</evidence>
<feature type="transmembrane region" description="Helical" evidence="9">
    <location>
        <begin position="520"/>
        <end position="542"/>
    </location>
</feature>
<protein>
    <submittedName>
        <fullName evidence="10">Mannosyltransferase related to Gpi18</fullName>
    </submittedName>
</protein>
<dbReference type="EMBL" id="FOMG01000004">
    <property type="protein sequence ID" value="SFC51504.1"/>
    <property type="molecule type" value="Genomic_DNA"/>
</dbReference>
<keyword evidence="7 9" id="KW-0472">Membrane</keyword>
<dbReference type="PANTHER" id="PTHR33908:SF11">
    <property type="entry name" value="MEMBRANE PROTEIN"/>
    <property type="match status" value="1"/>
</dbReference>
<feature type="transmembrane region" description="Helical" evidence="9">
    <location>
        <begin position="353"/>
        <end position="371"/>
    </location>
</feature>
<dbReference type="OrthoDB" id="9776737at2"/>